<evidence type="ECO:0000256" key="3">
    <source>
        <dbReference type="ARBA" id="ARBA00022490"/>
    </source>
</evidence>
<keyword evidence="9" id="KW-0539">Nucleus</keyword>
<evidence type="ECO:0000313" key="15">
    <source>
        <dbReference type="Proteomes" id="UP000193380"/>
    </source>
</evidence>
<evidence type="ECO:0000256" key="1">
    <source>
        <dbReference type="ARBA" id="ARBA00004123"/>
    </source>
</evidence>
<proteinExistence type="predicted"/>
<dbReference type="SMART" id="SM00322">
    <property type="entry name" value="KH"/>
    <property type="match status" value="2"/>
</dbReference>
<evidence type="ECO:0000259" key="13">
    <source>
        <dbReference type="PROSITE" id="PS50089"/>
    </source>
</evidence>
<feature type="domain" description="RING-type" evidence="13">
    <location>
        <begin position="450"/>
        <end position="490"/>
    </location>
</feature>
<dbReference type="SUPFAM" id="SSF57850">
    <property type="entry name" value="RING/U-box"/>
    <property type="match status" value="1"/>
</dbReference>
<dbReference type="Pfam" id="PF13920">
    <property type="entry name" value="zf-C3HC4_3"/>
    <property type="match status" value="1"/>
</dbReference>
<dbReference type="InterPro" id="IPR036612">
    <property type="entry name" value="KH_dom_type_1_sf"/>
</dbReference>
<dbReference type="GO" id="GO:0008270">
    <property type="term" value="F:zinc ion binding"/>
    <property type="evidence" value="ECO:0007669"/>
    <property type="project" value="UniProtKB-KW"/>
</dbReference>
<keyword evidence="7" id="KW-0862">Zinc</keyword>
<evidence type="ECO:0000256" key="12">
    <source>
        <dbReference type="SAM" id="MobiDB-lite"/>
    </source>
</evidence>
<sequence>MPSLLVLAGIMEKNGGYGGDLAGSGFGSEGLLVPPDEEEDDSRALRVALGQLSLLGLGLLQGKNKLCVLYEGSSETKGRGCNITECVPVPSSEHVAEIVGRQGKDSNQINDNQCRNGKKKCNTVKCCKIKALRAKTNTYIKTPVRGEEPVFLITGRKEDVALARREIISAAEHFSMLRASRNKLGVSFSGSPPAPLPGQTTIQVRVPYRVVGLVVGPKGSTIKRIQQQTCTYIVTPSRDRDPVFEITGSPSNAERAREEIEAHIAFRTGGLHDHNNENDCLGPDGSSPVGSGGLESRLQQVWGLQGDQRKPLTSSFRQNFSDAMVGGGEGGGVIFSKGNFNSPGEKPCSYFGSEGTQSWGDPDYPKQVAFYAQQRSKSFGGLPLPLTRLSPGLSDPCGGNNGNSSGTSITILSGSPHAQARRAHSEPTSGVGFPGRLPVPDSPPAILRDCMTCFESKVTAALVPCGHNLFCMECAIRICELNHPECPVCHTLVSQAIRIFS</sequence>
<dbReference type="InterPro" id="IPR004088">
    <property type="entry name" value="KH_dom_type_1"/>
</dbReference>
<dbReference type="PANTHER" id="PTHR23285:SF2">
    <property type="entry name" value="RNA-BINDING PROTEIN MEX3A"/>
    <property type="match status" value="1"/>
</dbReference>
<dbReference type="InterPro" id="IPR013083">
    <property type="entry name" value="Znf_RING/FYVE/PHD"/>
</dbReference>
<dbReference type="GO" id="GO:0003723">
    <property type="term" value="F:RNA binding"/>
    <property type="evidence" value="ECO:0007669"/>
    <property type="project" value="UniProtKB-UniRule"/>
</dbReference>
<dbReference type="InterPro" id="IPR004087">
    <property type="entry name" value="KH_dom"/>
</dbReference>
<keyword evidence="8 10" id="KW-0694">RNA-binding</keyword>
<gene>
    <name evidence="14" type="ORF">GSONMT00032843001</name>
</gene>
<dbReference type="SUPFAM" id="SSF54791">
    <property type="entry name" value="Eukaryotic type KH-domain (KH-domain type I)"/>
    <property type="match status" value="2"/>
</dbReference>
<keyword evidence="5" id="KW-0677">Repeat</keyword>
<feature type="region of interest" description="Disordered" evidence="12">
    <location>
        <begin position="405"/>
        <end position="437"/>
    </location>
</feature>
<evidence type="ECO:0000256" key="4">
    <source>
        <dbReference type="ARBA" id="ARBA00022723"/>
    </source>
</evidence>
<dbReference type="PaxDb" id="8022-A0A060XWN9"/>
<dbReference type="Proteomes" id="UP000193380">
    <property type="component" value="Unassembled WGS sequence"/>
</dbReference>
<keyword evidence="3" id="KW-0963">Cytoplasm</keyword>
<keyword evidence="6 11" id="KW-0863">Zinc-finger</keyword>
<dbReference type="CDD" id="cd22424">
    <property type="entry name" value="KH-I_MEX3_rpt2"/>
    <property type="match status" value="1"/>
</dbReference>
<dbReference type="EMBL" id="FR905739">
    <property type="protein sequence ID" value="CDQ81335.1"/>
    <property type="molecule type" value="Genomic_DNA"/>
</dbReference>
<dbReference type="STRING" id="8022.A0A060XWN9"/>
<dbReference type="InterPro" id="IPR047226">
    <property type="entry name" value="KH-I_MEX3_rpt2"/>
</dbReference>
<evidence type="ECO:0000256" key="7">
    <source>
        <dbReference type="ARBA" id="ARBA00022833"/>
    </source>
</evidence>
<comment type="subcellular location">
    <subcellularLocation>
        <location evidence="2">Cytoplasm</location>
    </subcellularLocation>
    <subcellularLocation>
        <location evidence="1">Nucleus</location>
    </subcellularLocation>
</comment>
<dbReference type="InterPro" id="IPR047228">
    <property type="entry name" value="KH-I_MEX3_rpt1"/>
</dbReference>
<dbReference type="PROSITE" id="PS50089">
    <property type="entry name" value="ZF_RING_2"/>
    <property type="match status" value="1"/>
</dbReference>
<dbReference type="GO" id="GO:0005634">
    <property type="term" value="C:nucleus"/>
    <property type="evidence" value="ECO:0007669"/>
    <property type="project" value="UniProtKB-SubCell"/>
</dbReference>
<dbReference type="Gene3D" id="3.30.1370.10">
    <property type="entry name" value="K Homology domain, type 1"/>
    <property type="match status" value="2"/>
</dbReference>
<dbReference type="CDD" id="cd22423">
    <property type="entry name" value="KH-I_MEX3_rpt1"/>
    <property type="match status" value="1"/>
</dbReference>
<evidence type="ECO:0000256" key="9">
    <source>
        <dbReference type="ARBA" id="ARBA00023242"/>
    </source>
</evidence>
<dbReference type="InterPro" id="IPR001841">
    <property type="entry name" value="Znf_RING"/>
</dbReference>
<dbReference type="FunFam" id="3.30.40.10:FF:000090">
    <property type="entry name" value="Mex-3 RNA-binding family member C"/>
    <property type="match status" value="1"/>
</dbReference>
<dbReference type="PANTHER" id="PTHR23285">
    <property type="entry name" value="RING FINGER AND KH DOMAIN CONTAINING PROTEIN 1"/>
    <property type="match status" value="1"/>
</dbReference>
<reference evidence="14" key="2">
    <citation type="submission" date="2014-03" db="EMBL/GenBank/DDBJ databases">
        <authorList>
            <person name="Genoscope - CEA"/>
        </authorList>
    </citation>
    <scope>NUCLEOTIDE SEQUENCE</scope>
</reference>
<reference evidence="14" key="1">
    <citation type="journal article" date="2014" name="Nat. Commun.">
        <title>The rainbow trout genome provides novel insights into evolution after whole-genome duplication in vertebrates.</title>
        <authorList>
            <person name="Berthelot C."/>
            <person name="Brunet F."/>
            <person name="Chalopin D."/>
            <person name="Juanchich A."/>
            <person name="Bernard M."/>
            <person name="Noel B."/>
            <person name="Bento P."/>
            <person name="Da Silva C."/>
            <person name="Labadie K."/>
            <person name="Alberti A."/>
            <person name="Aury J.M."/>
            <person name="Louis A."/>
            <person name="Dehais P."/>
            <person name="Bardou P."/>
            <person name="Montfort J."/>
            <person name="Klopp C."/>
            <person name="Cabau C."/>
            <person name="Gaspin C."/>
            <person name="Thorgaard G.H."/>
            <person name="Boussaha M."/>
            <person name="Quillet E."/>
            <person name="Guyomard R."/>
            <person name="Galiana D."/>
            <person name="Bobe J."/>
            <person name="Volff J.N."/>
            <person name="Genet C."/>
            <person name="Wincker P."/>
            <person name="Jaillon O."/>
            <person name="Roest Crollius H."/>
            <person name="Guiguen Y."/>
        </authorList>
    </citation>
    <scope>NUCLEOTIDE SEQUENCE [LARGE SCALE GENOMIC DNA]</scope>
</reference>
<evidence type="ECO:0000256" key="6">
    <source>
        <dbReference type="ARBA" id="ARBA00022771"/>
    </source>
</evidence>
<evidence type="ECO:0000313" key="14">
    <source>
        <dbReference type="EMBL" id="CDQ81335.1"/>
    </source>
</evidence>
<dbReference type="GO" id="GO:0005737">
    <property type="term" value="C:cytoplasm"/>
    <property type="evidence" value="ECO:0007669"/>
    <property type="project" value="UniProtKB-SubCell"/>
</dbReference>
<keyword evidence="4" id="KW-0479">Metal-binding</keyword>
<dbReference type="AlphaFoldDB" id="A0A060XWN9"/>
<organism evidence="14 15">
    <name type="scientific">Oncorhynchus mykiss</name>
    <name type="common">Rainbow trout</name>
    <name type="synonym">Salmo gairdneri</name>
    <dbReference type="NCBI Taxonomy" id="8022"/>
    <lineage>
        <taxon>Eukaryota</taxon>
        <taxon>Metazoa</taxon>
        <taxon>Chordata</taxon>
        <taxon>Craniata</taxon>
        <taxon>Vertebrata</taxon>
        <taxon>Euteleostomi</taxon>
        <taxon>Actinopterygii</taxon>
        <taxon>Neopterygii</taxon>
        <taxon>Teleostei</taxon>
        <taxon>Protacanthopterygii</taxon>
        <taxon>Salmoniformes</taxon>
        <taxon>Salmonidae</taxon>
        <taxon>Salmoninae</taxon>
        <taxon>Oncorhynchus</taxon>
    </lineage>
</organism>
<evidence type="ECO:0000256" key="10">
    <source>
        <dbReference type="PROSITE-ProRule" id="PRU00117"/>
    </source>
</evidence>
<evidence type="ECO:0000256" key="11">
    <source>
        <dbReference type="PROSITE-ProRule" id="PRU00175"/>
    </source>
</evidence>
<accession>A0A060XWN9</accession>
<dbReference type="InterPro" id="IPR047227">
    <property type="entry name" value="MEX3"/>
</dbReference>
<dbReference type="Pfam" id="PF00013">
    <property type="entry name" value="KH_1"/>
    <property type="match status" value="1"/>
</dbReference>
<feature type="compositionally biased region" description="Low complexity" evidence="12">
    <location>
        <begin position="405"/>
        <end position="415"/>
    </location>
</feature>
<dbReference type="Gene3D" id="3.30.40.10">
    <property type="entry name" value="Zinc/RING finger domain, C3HC4 (zinc finger)"/>
    <property type="match status" value="1"/>
</dbReference>
<name>A0A060XWN9_ONCMY</name>
<evidence type="ECO:0000256" key="8">
    <source>
        <dbReference type="ARBA" id="ARBA00022884"/>
    </source>
</evidence>
<protein>
    <recommendedName>
        <fullName evidence="13">RING-type domain-containing protein</fullName>
    </recommendedName>
</protein>
<evidence type="ECO:0000256" key="5">
    <source>
        <dbReference type="ARBA" id="ARBA00022737"/>
    </source>
</evidence>
<evidence type="ECO:0000256" key="2">
    <source>
        <dbReference type="ARBA" id="ARBA00004496"/>
    </source>
</evidence>
<dbReference type="PROSITE" id="PS50084">
    <property type="entry name" value="KH_TYPE_1"/>
    <property type="match status" value="1"/>
</dbReference>
<dbReference type="FunFam" id="3.30.1370.10:FF:000012">
    <property type="entry name" value="Mex-3 RNA-binding family member D"/>
    <property type="match status" value="1"/>
</dbReference>